<evidence type="ECO:0000256" key="4">
    <source>
        <dbReference type="ARBA" id="ARBA00022723"/>
    </source>
</evidence>
<evidence type="ECO:0000256" key="7">
    <source>
        <dbReference type="ARBA" id="ARBA00031828"/>
    </source>
</evidence>
<accession>A0A4Q7S7S1</accession>
<dbReference type="NCBIfam" id="TIGR01662">
    <property type="entry name" value="HAD-SF-IIIA"/>
    <property type="match status" value="1"/>
</dbReference>
<evidence type="ECO:0000313" key="8">
    <source>
        <dbReference type="EMBL" id="RZT42481.1"/>
    </source>
</evidence>
<keyword evidence="4" id="KW-0479">Metal-binding</keyword>
<dbReference type="AlphaFoldDB" id="A0A4Q7S7S1"/>
<organism evidence="8 9">
    <name type="scientific">Cupriavidus agavae</name>
    <dbReference type="NCBI Taxonomy" id="1001822"/>
    <lineage>
        <taxon>Bacteria</taxon>
        <taxon>Pseudomonadati</taxon>
        <taxon>Pseudomonadota</taxon>
        <taxon>Betaproteobacteria</taxon>
        <taxon>Burkholderiales</taxon>
        <taxon>Burkholderiaceae</taxon>
        <taxon>Cupriavidus</taxon>
    </lineage>
</organism>
<protein>
    <recommendedName>
        <fullName evidence="7">D,D-heptose 1,7-bisphosphate phosphatase</fullName>
    </recommendedName>
</protein>
<reference evidence="8 9" key="1">
    <citation type="journal article" date="2015" name="Stand. Genomic Sci.">
        <title>Genomic Encyclopedia of Bacterial and Archaeal Type Strains, Phase III: the genomes of soil and plant-associated and newly described type strains.</title>
        <authorList>
            <person name="Whitman W.B."/>
            <person name="Woyke T."/>
            <person name="Klenk H.P."/>
            <person name="Zhou Y."/>
            <person name="Lilburn T.G."/>
            <person name="Beck B.J."/>
            <person name="De Vos P."/>
            <person name="Vandamme P."/>
            <person name="Eisen J.A."/>
            <person name="Garrity G."/>
            <person name="Hugenholtz P."/>
            <person name="Kyrpides N.C."/>
        </authorList>
    </citation>
    <scope>NUCLEOTIDE SEQUENCE [LARGE SCALE GENOMIC DNA]</scope>
    <source>
        <strain evidence="8 9">ASC-9842</strain>
    </source>
</reference>
<evidence type="ECO:0000256" key="1">
    <source>
        <dbReference type="ARBA" id="ARBA00004496"/>
    </source>
</evidence>
<evidence type="ECO:0000256" key="3">
    <source>
        <dbReference type="ARBA" id="ARBA00022490"/>
    </source>
</evidence>
<keyword evidence="5" id="KW-0378">Hydrolase</keyword>
<dbReference type="NCBIfam" id="TIGR01656">
    <property type="entry name" value="Histidinol-ppas"/>
    <property type="match status" value="1"/>
</dbReference>
<evidence type="ECO:0000313" key="9">
    <source>
        <dbReference type="Proteomes" id="UP000291078"/>
    </source>
</evidence>
<dbReference type="InterPro" id="IPR006549">
    <property type="entry name" value="HAD-SF_hydro_IIIA"/>
</dbReference>
<dbReference type="PANTHER" id="PTHR42891:SF1">
    <property type="entry name" value="D-GLYCERO-BETA-D-MANNO-HEPTOSE-1,7-BISPHOSPHATE 7-PHOSPHATASE"/>
    <property type="match status" value="1"/>
</dbReference>
<keyword evidence="6" id="KW-0119">Carbohydrate metabolism</keyword>
<dbReference type="GO" id="GO:0005737">
    <property type="term" value="C:cytoplasm"/>
    <property type="evidence" value="ECO:0007669"/>
    <property type="project" value="UniProtKB-SubCell"/>
</dbReference>
<dbReference type="InterPro" id="IPR023214">
    <property type="entry name" value="HAD_sf"/>
</dbReference>
<comment type="caution">
    <text evidence="8">The sequence shown here is derived from an EMBL/GenBank/DDBJ whole genome shotgun (WGS) entry which is preliminary data.</text>
</comment>
<name>A0A4Q7S7S1_9BURK</name>
<dbReference type="RefSeq" id="WP_130390470.1">
    <property type="nucleotide sequence ID" value="NZ_SGXM01000001.1"/>
</dbReference>
<keyword evidence="3" id="KW-0963">Cytoplasm</keyword>
<dbReference type="InterPro" id="IPR036412">
    <property type="entry name" value="HAD-like_sf"/>
</dbReference>
<dbReference type="Proteomes" id="UP000291078">
    <property type="component" value="Unassembled WGS sequence"/>
</dbReference>
<dbReference type="GO" id="GO:0046872">
    <property type="term" value="F:metal ion binding"/>
    <property type="evidence" value="ECO:0007669"/>
    <property type="project" value="UniProtKB-KW"/>
</dbReference>
<dbReference type="GO" id="GO:0005975">
    <property type="term" value="P:carbohydrate metabolic process"/>
    <property type="evidence" value="ECO:0007669"/>
    <property type="project" value="InterPro"/>
</dbReference>
<dbReference type="EMBL" id="SGXM01000001">
    <property type="protein sequence ID" value="RZT42481.1"/>
    <property type="molecule type" value="Genomic_DNA"/>
</dbReference>
<comment type="subcellular location">
    <subcellularLocation>
        <location evidence="1">Cytoplasm</location>
    </subcellularLocation>
</comment>
<proteinExistence type="inferred from homology"/>
<dbReference type="GO" id="GO:0016791">
    <property type="term" value="F:phosphatase activity"/>
    <property type="evidence" value="ECO:0007669"/>
    <property type="project" value="InterPro"/>
</dbReference>
<dbReference type="InterPro" id="IPR006543">
    <property type="entry name" value="Histidinol-phos"/>
</dbReference>
<evidence type="ECO:0000256" key="6">
    <source>
        <dbReference type="ARBA" id="ARBA00023277"/>
    </source>
</evidence>
<comment type="similarity">
    <text evidence="2">Belongs to the GmhB family.</text>
</comment>
<dbReference type="OrthoDB" id="9781367at2"/>
<dbReference type="Gene3D" id="3.40.50.1000">
    <property type="entry name" value="HAD superfamily/HAD-like"/>
    <property type="match status" value="1"/>
</dbReference>
<dbReference type="SUPFAM" id="SSF56784">
    <property type="entry name" value="HAD-like"/>
    <property type="match status" value="1"/>
</dbReference>
<evidence type="ECO:0000256" key="5">
    <source>
        <dbReference type="ARBA" id="ARBA00022801"/>
    </source>
</evidence>
<dbReference type="PANTHER" id="PTHR42891">
    <property type="entry name" value="D-GLYCERO-BETA-D-MANNO-HEPTOSE-1,7-BISPHOSPHATE 7-PHOSPHATASE"/>
    <property type="match status" value="1"/>
</dbReference>
<dbReference type="Pfam" id="PF13242">
    <property type="entry name" value="Hydrolase_like"/>
    <property type="match status" value="1"/>
</dbReference>
<dbReference type="InterPro" id="IPR004446">
    <property type="entry name" value="Heptose_bisP_phosphatase"/>
</dbReference>
<gene>
    <name evidence="8" type="ORF">EV147_1517</name>
</gene>
<keyword evidence="9" id="KW-1185">Reference proteome</keyword>
<sequence>MALSPQAAGAILLDKDGTLLHDVPYNVDPARIRLADTAGDALRRLARLGMPLAVVSNQPGVALGLFPEAALARVERVLAELFARHGARLAGFHYCPHHPAGSVPRYAMHCLCRKPAPGLLGHACAALGCNPAKSWMVGDILDDVEAGGRAGCHTVLVDCGNETEWMPGPFRTPDFIVPTLDRAAQVIAAGLPVAPSPPMMSERP</sequence>
<evidence type="ECO:0000256" key="2">
    <source>
        <dbReference type="ARBA" id="ARBA00005628"/>
    </source>
</evidence>